<keyword evidence="2" id="KW-1185">Reference proteome</keyword>
<dbReference type="Proteomes" id="UP001060085">
    <property type="component" value="Linkage Group LG05"/>
</dbReference>
<proteinExistence type="predicted"/>
<name>A0ACC0ASJ0_CATRO</name>
<reference evidence="2" key="1">
    <citation type="journal article" date="2023" name="Nat. Plants">
        <title>Single-cell RNA sequencing provides a high-resolution roadmap for understanding the multicellular compartmentation of specialized metabolism.</title>
        <authorList>
            <person name="Sun S."/>
            <person name="Shen X."/>
            <person name="Li Y."/>
            <person name="Li Y."/>
            <person name="Wang S."/>
            <person name="Li R."/>
            <person name="Zhang H."/>
            <person name="Shen G."/>
            <person name="Guo B."/>
            <person name="Wei J."/>
            <person name="Xu J."/>
            <person name="St-Pierre B."/>
            <person name="Chen S."/>
            <person name="Sun C."/>
        </authorList>
    </citation>
    <scope>NUCLEOTIDE SEQUENCE [LARGE SCALE GENOMIC DNA]</scope>
</reference>
<evidence type="ECO:0000313" key="1">
    <source>
        <dbReference type="EMBL" id="KAI5663412.1"/>
    </source>
</evidence>
<dbReference type="EMBL" id="CM044705">
    <property type="protein sequence ID" value="KAI5663412.1"/>
    <property type="molecule type" value="Genomic_DNA"/>
</dbReference>
<gene>
    <name evidence="1" type="ORF">M9H77_22735</name>
</gene>
<protein>
    <submittedName>
        <fullName evidence="1">Uncharacterized protein</fullName>
    </submittedName>
</protein>
<comment type="caution">
    <text evidence="1">The sequence shown here is derived from an EMBL/GenBank/DDBJ whole genome shotgun (WGS) entry which is preliminary data.</text>
</comment>
<evidence type="ECO:0000313" key="2">
    <source>
        <dbReference type="Proteomes" id="UP001060085"/>
    </source>
</evidence>
<accession>A0ACC0ASJ0</accession>
<organism evidence="1 2">
    <name type="scientific">Catharanthus roseus</name>
    <name type="common">Madagascar periwinkle</name>
    <name type="synonym">Vinca rosea</name>
    <dbReference type="NCBI Taxonomy" id="4058"/>
    <lineage>
        <taxon>Eukaryota</taxon>
        <taxon>Viridiplantae</taxon>
        <taxon>Streptophyta</taxon>
        <taxon>Embryophyta</taxon>
        <taxon>Tracheophyta</taxon>
        <taxon>Spermatophyta</taxon>
        <taxon>Magnoliopsida</taxon>
        <taxon>eudicotyledons</taxon>
        <taxon>Gunneridae</taxon>
        <taxon>Pentapetalae</taxon>
        <taxon>asterids</taxon>
        <taxon>lamiids</taxon>
        <taxon>Gentianales</taxon>
        <taxon>Apocynaceae</taxon>
        <taxon>Rauvolfioideae</taxon>
        <taxon>Vinceae</taxon>
        <taxon>Catharanthinae</taxon>
        <taxon>Catharanthus</taxon>
    </lineage>
</organism>
<sequence length="247" mass="28033">MPSTWSGAASSSSSAGGGSFEAYFQRWIARQEQFLYELVAARDSSSGSENNLRDLIARVRAHYLEYYEEKSRMTNGNVFLMFSPNWFTPLERSFLWIAGFKPGLACRLVISAVDDLTDEQKERVRQLSHDTKRQEKLLNDEIAKIQESLAAPPLIDSARILGRQPQPFQREIEEADTVIEPLKYAMQDVLNDADRLRTRTAEKVVDILNPIQSVRFFAAAADLQMRLRTIGLQKEADRANVTATNGW</sequence>